<dbReference type="InterPro" id="IPR011011">
    <property type="entry name" value="Znf_FYVE_PHD"/>
</dbReference>
<dbReference type="Gene3D" id="3.30.40.10">
    <property type="entry name" value="Zinc/RING finger domain, C3HC4 (zinc finger)"/>
    <property type="match status" value="1"/>
</dbReference>
<dbReference type="GO" id="GO:0140680">
    <property type="term" value="F:histone H3K36me/H3K36me2 demethylase activity"/>
    <property type="evidence" value="ECO:0007669"/>
    <property type="project" value="UniProtKB-EC"/>
</dbReference>
<reference evidence="7 8" key="1">
    <citation type="submission" date="2016-06" db="EMBL/GenBank/DDBJ databases">
        <authorList>
            <consortium name="Pathogen Informatics"/>
        </authorList>
    </citation>
    <scope>NUCLEOTIDE SEQUENCE [LARGE SCALE GENOMIC DNA]</scope>
</reference>
<feature type="region of interest" description="Disordered" evidence="5">
    <location>
        <begin position="2554"/>
        <end position="2573"/>
    </location>
</feature>
<dbReference type="InterPro" id="IPR013083">
    <property type="entry name" value="Znf_RING/FYVE/PHD"/>
</dbReference>
<dbReference type="KEGG" id="pmal:PMUG01_13021600"/>
<evidence type="ECO:0000256" key="5">
    <source>
        <dbReference type="SAM" id="MobiDB-lite"/>
    </source>
</evidence>
<name>A0A1D3TCP4_PLAMA</name>
<evidence type="ECO:0000256" key="4">
    <source>
        <dbReference type="PROSITE-ProRule" id="PRU00146"/>
    </source>
</evidence>
<keyword evidence="3" id="KW-0862">Zinc</keyword>
<dbReference type="InterPro" id="IPR001965">
    <property type="entry name" value="Znf_PHD"/>
</dbReference>
<dbReference type="GO" id="GO:0008270">
    <property type="term" value="F:zinc ion binding"/>
    <property type="evidence" value="ECO:0007669"/>
    <property type="project" value="UniProtKB-KW"/>
</dbReference>
<dbReference type="SUPFAM" id="SSF51905">
    <property type="entry name" value="FAD/NAD(P)-binding domain"/>
    <property type="match status" value="2"/>
</dbReference>
<dbReference type="Pfam" id="PF13450">
    <property type="entry name" value="NAD_binding_8"/>
    <property type="match status" value="1"/>
</dbReference>
<keyword evidence="7" id="KW-0560">Oxidoreductase</keyword>
<dbReference type="VEuPathDB" id="PlasmoDB:PmUG01_13021600"/>
<feature type="compositionally biased region" description="Basic residues" evidence="5">
    <location>
        <begin position="1166"/>
        <end position="1175"/>
    </location>
</feature>
<evidence type="ECO:0000259" key="6">
    <source>
        <dbReference type="PROSITE" id="PS50016"/>
    </source>
</evidence>
<feature type="compositionally biased region" description="Low complexity" evidence="5">
    <location>
        <begin position="2501"/>
        <end position="2511"/>
    </location>
</feature>
<accession>A0A1D3TCP4</accession>
<dbReference type="InterPro" id="IPR019787">
    <property type="entry name" value="Znf_PHD-finger"/>
</dbReference>
<feature type="region of interest" description="Disordered" evidence="5">
    <location>
        <begin position="1162"/>
        <end position="1183"/>
    </location>
</feature>
<feature type="compositionally biased region" description="Polar residues" evidence="5">
    <location>
        <begin position="1948"/>
        <end position="1957"/>
    </location>
</feature>
<dbReference type="EMBL" id="LT594634">
    <property type="protein sequence ID" value="SCP02569.1"/>
    <property type="molecule type" value="Genomic_DNA"/>
</dbReference>
<proteinExistence type="predicted"/>
<dbReference type="OrthoDB" id="406280at2759"/>
<feature type="region of interest" description="Disordered" evidence="5">
    <location>
        <begin position="2422"/>
        <end position="2442"/>
    </location>
</feature>
<feature type="compositionally biased region" description="Low complexity" evidence="5">
    <location>
        <begin position="1965"/>
        <end position="1978"/>
    </location>
</feature>
<dbReference type="GeneID" id="39870927"/>
<keyword evidence="8" id="KW-1185">Reference proteome</keyword>
<feature type="compositionally biased region" description="Polar residues" evidence="5">
    <location>
        <begin position="395"/>
        <end position="405"/>
    </location>
</feature>
<organism evidence="7 8">
    <name type="scientific">Plasmodium malariae</name>
    <dbReference type="NCBI Taxonomy" id="5858"/>
    <lineage>
        <taxon>Eukaryota</taxon>
        <taxon>Sar</taxon>
        <taxon>Alveolata</taxon>
        <taxon>Apicomplexa</taxon>
        <taxon>Aconoidasida</taxon>
        <taxon>Haemosporida</taxon>
        <taxon>Plasmodiidae</taxon>
        <taxon>Plasmodium</taxon>
        <taxon>Plasmodium (Plasmodium)</taxon>
    </lineage>
</organism>
<dbReference type="RefSeq" id="XP_028863602.1">
    <property type="nucleotide sequence ID" value="XM_029007187.1"/>
</dbReference>
<evidence type="ECO:0000256" key="2">
    <source>
        <dbReference type="ARBA" id="ARBA00022771"/>
    </source>
</evidence>
<dbReference type="EC" id="1.14.11.27" evidence="7"/>
<dbReference type="Proteomes" id="UP000219813">
    <property type="component" value="Chromosome 13"/>
</dbReference>
<dbReference type="InterPro" id="IPR050281">
    <property type="entry name" value="Flavin_monoamine_oxidase"/>
</dbReference>
<protein>
    <submittedName>
        <fullName evidence="7">Lysine-specific histone demethylase 1, putative</fullName>
        <ecNumber evidence="7">1.14.11.27</ecNumber>
    </submittedName>
</protein>
<feature type="region of interest" description="Disordered" evidence="5">
    <location>
        <begin position="536"/>
        <end position="663"/>
    </location>
</feature>
<dbReference type="Pfam" id="PF01593">
    <property type="entry name" value="Amino_oxidase"/>
    <property type="match status" value="1"/>
</dbReference>
<dbReference type="PROSITE" id="PS01359">
    <property type="entry name" value="ZF_PHD_1"/>
    <property type="match status" value="1"/>
</dbReference>
<feature type="region of interest" description="Disordered" evidence="5">
    <location>
        <begin position="1595"/>
        <end position="1684"/>
    </location>
</feature>
<keyword evidence="7" id="KW-0808">Transferase</keyword>
<feature type="region of interest" description="Disordered" evidence="5">
    <location>
        <begin position="395"/>
        <end position="429"/>
    </location>
</feature>
<feature type="region of interest" description="Disordered" evidence="5">
    <location>
        <begin position="1948"/>
        <end position="1978"/>
    </location>
</feature>
<evidence type="ECO:0000256" key="3">
    <source>
        <dbReference type="ARBA" id="ARBA00022833"/>
    </source>
</evidence>
<keyword evidence="2 4" id="KW-0863">Zinc-finger</keyword>
<dbReference type="GO" id="GO:0008168">
    <property type="term" value="F:methyltransferase activity"/>
    <property type="evidence" value="ECO:0007669"/>
    <property type="project" value="UniProtKB-KW"/>
</dbReference>
<dbReference type="SUPFAM" id="SSF57903">
    <property type="entry name" value="FYVE/PHD zinc finger"/>
    <property type="match status" value="1"/>
</dbReference>
<dbReference type="SMART" id="SM00249">
    <property type="entry name" value="PHD"/>
    <property type="match status" value="1"/>
</dbReference>
<gene>
    <name evidence="7" type="primary">LSD1</name>
    <name evidence="7" type="ORF">PMUG01_13021600</name>
</gene>
<feature type="region of interest" description="Disordered" evidence="5">
    <location>
        <begin position="1538"/>
        <end position="1567"/>
    </location>
</feature>
<dbReference type="InterPro" id="IPR002937">
    <property type="entry name" value="Amino_oxidase"/>
</dbReference>
<dbReference type="PANTHER" id="PTHR10742">
    <property type="entry name" value="FLAVIN MONOAMINE OXIDASE"/>
    <property type="match status" value="1"/>
</dbReference>
<keyword evidence="7" id="KW-0489">Methyltransferase</keyword>
<evidence type="ECO:0000256" key="1">
    <source>
        <dbReference type="ARBA" id="ARBA00022723"/>
    </source>
</evidence>
<sequence>MGSLQSEPSINSNKHINNNDHIENIQKIDSVGSIDTNKNLGVCKNVNIIRKPTQDDYSYLNNIGKYEIIYSYLNRNEKNGLLLLQREKEKFVKKDNSCIDNSCIDKSCIDKHDVIEIFYEQLIKYNLDLELYNDKLYISLKFLDNIDMIVPYLKNEIYFEKKKGENIILLLAKKYEMSEALMKSIYIKDKIYKFFNSNKQIDEHFINNDFKTNYDLYKYIVLRNFFPFTNDFLIRVNSTNKEDLTEKLPTRVNEYRYGFIDNNYQINDQPCINVDETHQIDREKKFCQINKASSPEEQASYNDRRNDEIMNYGTTHNQSSRTFSLNLNIEKAYEKKRKHVCKDKVCKETKNDERVTIIRKRKTFQNDTSLRVCYSSLGIHEEEHKLLDMSESKLNKYSSQENSENGPKHKSNSANNLNNQHNGDGYVPCERRESTEKSVINEKFVQIRANTLRKGDSPYEILTTEGEIEMMQRNKKLEEKVDRKSMQRTIFEKEELLRMASEKTKRSKEERIFKRMDIFTNEKEFKKKLLEENKIREREEKRKVKEEKNKEREEKKKEKEEKKKERQERQKEKEEKKKERQERRKERQEKQKKREEKQKEREEKQKKREEKQKEREEKQKEKEKKKRQKEEVLKMLKEEKERLKEQKKKLTEEKKKLKEEETKLKEEEKKLKEQMLKNVREERKIIKELKYEYKKIKIEDHNISKEILKNNSRKVKEKQREMIISDSFSYSANKKILRKKKEIVLLNMRKNEKNVKNVRSIDNDNLSADGNYTIRENLHVQEEGKGSEDTLGGEDEKGDIQINRILGDDQNNLKNEGITSIFYQVKDNNRVMKGRGKNTKIDQICDQAEDVSITTKEQNIQDNETCSDTNNAVVGQANISKINRCYEIKRKNYYSCSLYTAGDLSKRRKKGNDIIGGVEMGETKIGRVNTERDSIGRGSSSRGPKWMDSGFRERRSGGIIHIPNNVMEEEVAESIILGKHENYEKDKKKRKEKKKISLFGQVKPVDLIRKGIDAYKILENEENLYVDVLIIGAGISGLAASYYLNKCNANFLVIEGRDRIGGRAFSTILPQRIINNKTLPETVVDLGANYLHCCDNADLLKEEVKKERDDNIFEELEKEYYTEDEDMLASELKVNVKEKKGVRKNKPKNKVVAVEAAARTGASTGAKKKKKKKHKNYDATSNEINNDNHLDQFDMNIMEGKLLNNIKLFKEEYIKLFSESNNPCFHDYINNDNMFKRCSTNLHSKIHCYTKDSTFSLHHFKNDEGGLYSEYDYVHTKNEKNRRKKKLKKSMLFMIRNNVDNICYLYKNYYKEKKKDIFNFLKSIDENIYLYNNLSDDTLLSSAPKTTINCTFKNENKKFKILSVNKDTRRRREYDKSLTQLAQKLKPKISLVCGKDNWESTFYAYWYNNENGKKIKSFKIYRINLLCDKIRVRAARKIRIFLFINESIYDNCRKEIENANDDNKASYSDNTTEVDQKILSLQNSKEEKGINEEKKKKKKKNIFYEKVDHDKTRLKTCNHNKIDINEVKNKLDELKENCENSTSDGRYEKETNTEHEPSESCFLSPANEPKLPSESYILFPSNDPKHLNESSKILNLGCNKDKNDNSNNSGSNGNSNEHTKKNNSINANGSSGNGSNANGSNANGSNANGSSGNGSNANGSNANDSNANGSDASESNTNACEAEGGNEKEFVANLDAQTYDLPEMKVGCEKNMNMSEKKKKNSKYYIAGSKNGNMKKKVSTIDLDILNYDKDLIIYDNYYNYGEEYYKIVQAGNVCESGKKKNITKTVLYDDMNKRRSLWDLLMECTEEIFNEMNINRKNFSMEEWKMLMVTLQSRYGYGSDLRETSIAMSRLPFSSYMDIDICPNYGSNNYISKNIKYYDKIKKNEQTPHIRSFKDDSSADQIVLDGWKWIIDYLSKDIQNKIFINTVAELVHVKDEGKKKGKEEFFSHSNTKNEQTCQEKRYPNNGNNTNKHSNNKTNMESYVVGSFSNYVKERDCNNASYESDNYDKNCSKGKELTGKDMGESSLNGRNIPPMGVVINDMKDTQSSHIPYEDASKLLKSSYKECYNKEDYSVLVKCKSYDTSKNINNNFHGTSDLSNFNYLNVNIYAKYVIVAVPLGCLRNNDEKKKNMHRKTQLEFQPKLHPLKVKALNNYKMGNHNKIILRFYPFNFIWPFDSLQLNCIDQKFQFLNLHAYGKVGCVLVHCFPPWSCTYGYIKKEYFIVNECLYTLNKMFERSGKRLPILVDYIITKWQDDHFSCGSYAYPYVNCNDNDLIYLRSPHPIDNPKVVFCGEYLSKSYFQCVDGAYDTGIRAAEDIAHIGLKLRSYDTKYYNTDVFFFPDNTCPFTNIPLPRINNSLIGFYITDGSDEALTDYESSSDDEEGCISNIPSSVVKEEYEFLSYSLGKILQFFNNLKGQDVCKNRKEDKERKKRKQKEQIMKNETEVLEKKESLNNIYHSYKDEARKNEPLINYQQKCTYSGTDNHKSSYSDSNLDGNDKKNSGISSSIPESLSRNHPIDMCNKPNSKDDFPVGDIQYEGAEDSHMNERRDILIYDNPGTSENLKDSNSPMESNERTNMTSYIASNTVLAAHATCSSHVGGNITSSLKGYPRKDVNVKESIFLNKYYNNLDVYIDKYMVKFNDIVFRNYNNIELNLLRKKEDAVITPIFIKSKFLMCRSLSAVLNKYYRFQFFIQKELFSKVQEVKDELLHYFNFSNCKYRDILFCHEEKINDDIISDEKKEKNVVDATCDGIFYEQARISSIIKEVDGTNHGTNMKGNIQFCSDETHYVKRSNINDSVANDNREKNSINGGFVEKDVIISNNKVNTSCLNSECKNDEYSCKNYEHDIINNVKTTKRNEECVNSIEINQKESVHKQLDIDKKKKKNLYIHNRRICQLNGYLKYVLNHILITKRFIEENIRNINNYNKIKLNSTDFVFFFCYLLQYIMKVINYDLYHNCIDYNIIIQLLCDYVYYLIFYKHDALCYKCMNGGELIICDFLNCANGWHSYCLSSNTDESENKLGSLWFCPECVSTNVSHVYKRGCYNQNEIIQNYWKRRVYIYKVKFFLSRTRRIRKRLDLLQMELSKRFH</sequence>
<keyword evidence="1" id="KW-0479">Metal-binding</keyword>
<feature type="compositionally biased region" description="Basic and acidic residues" evidence="5">
    <location>
        <begin position="1545"/>
        <end position="1558"/>
    </location>
</feature>
<feature type="compositionally biased region" description="Low complexity" evidence="5">
    <location>
        <begin position="1605"/>
        <end position="1676"/>
    </location>
</feature>
<dbReference type="PANTHER" id="PTHR10742:SF415">
    <property type="entry name" value="CHROMOSOME UNDETERMINED SCAFFOLD_56, WHOLE GENOME SHOTGUN SEQUENCE"/>
    <property type="match status" value="1"/>
</dbReference>
<dbReference type="GO" id="GO:0032259">
    <property type="term" value="P:methylation"/>
    <property type="evidence" value="ECO:0007669"/>
    <property type="project" value="UniProtKB-KW"/>
</dbReference>
<dbReference type="Gene3D" id="3.90.660.10">
    <property type="match status" value="2"/>
</dbReference>
<feature type="region of interest" description="Disordered" evidence="5">
    <location>
        <begin position="2478"/>
        <end position="2529"/>
    </location>
</feature>
<evidence type="ECO:0000313" key="7">
    <source>
        <dbReference type="EMBL" id="SCP02569.1"/>
    </source>
</evidence>
<evidence type="ECO:0000313" key="8">
    <source>
        <dbReference type="Proteomes" id="UP000219813"/>
    </source>
</evidence>
<dbReference type="InterPro" id="IPR019786">
    <property type="entry name" value="Zinc_finger_PHD-type_CS"/>
</dbReference>
<dbReference type="Gene3D" id="3.50.50.60">
    <property type="entry name" value="FAD/NAD(P)-binding domain"/>
    <property type="match status" value="2"/>
</dbReference>
<feature type="domain" description="PHD-type" evidence="6">
    <location>
        <begin position="2979"/>
        <end position="3031"/>
    </location>
</feature>
<dbReference type="PROSITE" id="PS50016">
    <property type="entry name" value="ZF_PHD_2"/>
    <property type="match status" value="1"/>
</dbReference>
<dbReference type="SUPFAM" id="SSF54373">
    <property type="entry name" value="FAD-linked reductases, C-terminal domain"/>
    <property type="match status" value="1"/>
</dbReference>
<feature type="compositionally biased region" description="Polar residues" evidence="5">
    <location>
        <begin position="2556"/>
        <end position="2573"/>
    </location>
</feature>
<feature type="compositionally biased region" description="Low complexity" evidence="5">
    <location>
        <begin position="412"/>
        <end position="422"/>
    </location>
</feature>
<dbReference type="OMA" id="DYIITKW"/>
<dbReference type="InterPro" id="IPR036188">
    <property type="entry name" value="FAD/NAD-bd_sf"/>
</dbReference>